<evidence type="ECO:0000256" key="10">
    <source>
        <dbReference type="ARBA" id="ARBA00022884"/>
    </source>
</evidence>
<evidence type="ECO:0000256" key="9">
    <source>
        <dbReference type="ARBA" id="ARBA00022842"/>
    </source>
</evidence>
<sequence>MNIGEDPRLQGLEVYRVGGAVRDARLGWPVKDTDWVVVGATPDAMRRRGFKPVGRDFPVFLHPENHEEFALARTERKSGHGYTGFEVHASPEVTLEDDLARRDLTINAMAETPEGELVDPYGGQADLQARLLRHVSPAFVEDPLRVLRTARFLARYAGLGFVVADETRTLMERLVRSGELSHLVAERVWTETEKALGEPWPEVYFQTLAECGALAVLLPELAADGTALDEALGRLHQLPEDMDAEPVTCWRWARLVEHLGEPPRQALAERLRLPKAHAALARQAAITRRLRLDTAAGCPLDGQRVMGWLDAIDAWRRSERVPPLVSLVSLDDAELAHDLSLAWRLAAQILPKALLAEGYQGRALGEELAARRRDAIDGALGNG</sequence>
<protein>
    <submittedName>
        <fullName evidence="14">tRNA nucleotidyltransferase (CCA-adding enzyme)</fullName>
    </submittedName>
</protein>
<dbReference type="SUPFAM" id="SSF81891">
    <property type="entry name" value="Poly A polymerase C-terminal region-like"/>
    <property type="match status" value="1"/>
</dbReference>
<feature type="domain" description="tRNA nucleotidyltransferase/poly(A) polymerase RNA and SrmB- binding" evidence="13">
    <location>
        <begin position="160"/>
        <end position="223"/>
    </location>
</feature>
<keyword evidence="4" id="KW-0548">Nucleotidyltransferase</keyword>
<evidence type="ECO:0000256" key="6">
    <source>
        <dbReference type="ARBA" id="ARBA00022741"/>
    </source>
</evidence>
<comment type="similarity">
    <text evidence="11">Belongs to the tRNA nucleotidyltransferase/poly(A) polymerase family.</text>
</comment>
<dbReference type="InterPro" id="IPR043519">
    <property type="entry name" value="NT_sf"/>
</dbReference>
<evidence type="ECO:0000259" key="13">
    <source>
        <dbReference type="Pfam" id="PF12627"/>
    </source>
</evidence>
<dbReference type="RefSeq" id="WP_089796594.1">
    <property type="nucleotide sequence ID" value="NZ_FPBP01000010.1"/>
</dbReference>
<evidence type="ECO:0000259" key="12">
    <source>
        <dbReference type="Pfam" id="PF01743"/>
    </source>
</evidence>
<dbReference type="InterPro" id="IPR032828">
    <property type="entry name" value="PolyA_RNA-bd"/>
</dbReference>
<dbReference type="InterPro" id="IPR012006">
    <property type="entry name" value="CCA_bact"/>
</dbReference>
<evidence type="ECO:0000313" key="15">
    <source>
        <dbReference type="Proteomes" id="UP000198693"/>
    </source>
</evidence>
<evidence type="ECO:0000256" key="3">
    <source>
        <dbReference type="ARBA" id="ARBA00022694"/>
    </source>
</evidence>
<dbReference type="Pfam" id="PF01743">
    <property type="entry name" value="PolyA_pol"/>
    <property type="match status" value="1"/>
</dbReference>
<evidence type="ECO:0000256" key="5">
    <source>
        <dbReference type="ARBA" id="ARBA00022723"/>
    </source>
</evidence>
<dbReference type="Pfam" id="PF12627">
    <property type="entry name" value="PolyA_pol_RNAbd"/>
    <property type="match status" value="1"/>
</dbReference>
<dbReference type="Proteomes" id="UP000198693">
    <property type="component" value="Unassembled WGS sequence"/>
</dbReference>
<dbReference type="GO" id="GO:0042245">
    <property type="term" value="P:RNA repair"/>
    <property type="evidence" value="ECO:0007669"/>
    <property type="project" value="UniProtKB-KW"/>
</dbReference>
<name>A0A1I7JDX0_9GAMM</name>
<keyword evidence="8" id="KW-0067">ATP-binding</keyword>
<keyword evidence="7" id="KW-0692">RNA repair</keyword>
<dbReference type="OrthoDB" id="9805698at2"/>
<dbReference type="Gene3D" id="3.30.460.10">
    <property type="entry name" value="Beta Polymerase, domain 2"/>
    <property type="match status" value="1"/>
</dbReference>
<dbReference type="GO" id="GO:0003723">
    <property type="term" value="F:RNA binding"/>
    <property type="evidence" value="ECO:0007669"/>
    <property type="project" value="UniProtKB-KW"/>
</dbReference>
<keyword evidence="10 11" id="KW-0694">RNA-binding</keyword>
<keyword evidence="5" id="KW-0479">Metal-binding</keyword>
<dbReference type="PIRSF" id="PIRSF000813">
    <property type="entry name" value="CCA_bact"/>
    <property type="match status" value="1"/>
</dbReference>
<evidence type="ECO:0000256" key="2">
    <source>
        <dbReference type="ARBA" id="ARBA00022679"/>
    </source>
</evidence>
<dbReference type="STRING" id="463301.SAMN04487955_11040"/>
<evidence type="ECO:0000256" key="1">
    <source>
        <dbReference type="ARBA" id="ARBA00001946"/>
    </source>
</evidence>
<accession>A0A1I7JDX0</accession>
<dbReference type="PANTHER" id="PTHR47545:SF1">
    <property type="entry name" value="MULTIFUNCTIONAL CCA PROTEIN"/>
    <property type="match status" value="1"/>
</dbReference>
<comment type="cofactor">
    <cofactor evidence="1">
        <name>Mg(2+)</name>
        <dbReference type="ChEBI" id="CHEBI:18420"/>
    </cofactor>
</comment>
<evidence type="ECO:0000256" key="7">
    <source>
        <dbReference type="ARBA" id="ARBA00022800"/>
    </source>
</evidence>
<dbReference type="CDD" id="cd05398">
    <property type="entry name" value="NT_ClassII-CCAase"/>
    <property type="match status" value="1"/>
</dbReference>
<proteinExistence type="inferred from homology"/>
<evidence type="ECO:0000256" key="11">
    <source>
        <dbReference type="RuleBase" id="RU003953"/>
    </source>
</evidence>
<dbReference type="InterPro" id="IPR002646">
    <property type="entry name" value="PolA_pol_head_dom"/>
</dbReference>
<dbReference type="GO" id="GO:0046872">
    <property type="term" value="F:metal ion binding"/>
    <property type="evidence" value="ECO:0007669"/>
    <property type="project" value="UniProtKB-KW"/>
</dbReference>
<keyword evidence="6" id="KW-0547">Nucleotide-binding</keyword>
<evidence type="ECO:0000256" key="4">
    <source>
        <dbReference type="ARBA" id="ARBA00022695"/>
    </source>
</evidence>
<keyword evidence="2 11" id="KW-0808">Transferase</keyword>
<keyword evidence="9" id="KW-0460">Magnesium</keyword>
<dbReference type="GO" id="GO:0005524">
    <property type="term" value="F:ATP binding"/>
    <property type="evidence" value="ECO:0007669"/>
    <property type="project" value="UniProtKB-KW"/>
</dbReference>
<dbReference type="InterPro" id="IPR050124">
    <property type="entry name" value="tRNA_CCA-adding_enzyme"/>
</dbReference>
<feature type="domain" description="Poly A polymerase head" evidence="12">
    <location>
        <begin position="15"/>
        <end position="133"/>
    </location>
</feature>
<keyword evidence="3" id="KW-0819">tRNA processing</keyword>
<dbReference type="AlphaFoldDB" id="A0A1I7JDX0"/>
<organism evidence="14 15">
    <name type="scientific">Halomonas korlensis</name>
    <dbReference type="NCBI Taxonomy" id="463301"/>
    <lineage>
        <taxon>Bacteria</taxon>
        <taxon>Pseudomonadati</taxon>
        <taxon>Pseudomonadota</taxon>
        <taxon>Gammaproteobacteria</taxon>
        <taxon>Oceanospirillales</taxon>
        <taxon>Halomonadaceae</taxon>
        <taxon>Halomonas</taxon>
    </lineage>
</organism>
<dbReference type="GO" id="GO:0001680">
    <property type="term" value="P:tRNA 3'-terminal CCA addition"/>
    <property type="evidence" value="ECO:0007669"/>
    <property type="project" value="InterPro"/>
</dbReference>
<dbReference type="GO" id="GO:0004810">
    <property type="term" value="F:CCA tRNA nucleotidyltransferase activity"/>
    <property type="evidence" value="ECO:0007669"/>
    <property type="project" value="InterPro"/>
</dbReference>
<gene>
    <name evidence="14" type="ORF">SAMN04487955_11040</name>
</gene>
<dbReference type="PANTHER" id="PTHR47545">
    <property type="entry name" value="MULTIFUNCTIONAL CCA PROTEIN"/>
    <property type="match status" value="1"/>
</dbReference>
<evidence type="ECO:0000313" key="14">
    <source>
        <dbReference type="EMBL" id="SFU83395.1"/>
    </source>
</evidence>
<evidence type="ECO:0000256" key="8">
    <source>
        <dbReference type="ARBA" id="ARBA00022840"/>
    </source>
</evidence>
<reference evidence="15" key="1">
    <citation type="submission" date="2016-10" db="EMBL/GenBank/DDBJ databases">
        <authorList>
            <person name="Varghese N."/>
            <person name="Submissions S."/>
        </authorList>
    </citation>
    <scope>NUCLEOTIDE SEQUENCE [LARGE SCALE GENOMIC DNA]</scope>
    <source>
        <strain evidence="15">CGMCC 1.6981</strain>
    </source>
</reference>
<dbReference type="EMBL" id="FPBP01000010">
    <property type="protein sequence ID" value="SFU83395.1"/>
    <property type="molecule type" value="Genomic_DNA"/>
</dbReference>
<dbReference type="Gene3D" id="1.10.3090.10">
    <property type="entry name" value="cca-adding enzyme, domain 2"/>
    <property type="match status" value="1"/>
</dbReference>
<keyword evidence="15" id="KW-1185">Reference proteome</keyword>
<dbReference type="SUPFAM" id="SSF81301">
    <property type="entry name" value="Nucleotidyltransferase"/>
    <property type="match status" value="1"/>
</dbReference>